<dbReference type="SUPFAM" id="SSF46785">
    <property type="entry name" value="Winged helix' DNA-binding domain"/>
    <property type="match status" value="1"/>
</dbReference>
<dbReference type="Pfam" id="PF00392">
    <property type="entry name" value="GntR"/>
    <property type="match status" value="1"/>
</dbReference>
<dbReference type="InterPro" id="IPR000524">
    <property type="entry name" value="Tscrpt_reg_HTH_GntR"/>
</dbReference>
<dbReference type="GO" id="GO:0003677">
    <property type="term" value="F:DNA binding"/>
    <property type="evidence" value="ECO:0007669"/>
    <property type="project" value="UniProtKB-KW"/>
</dbReference>
<keyword evidence="1" id="KW-0805">Transcription regulation</keyword>
<dbReference type="PANTHER" id="PTHR43537:SF20">
    <property type="entry name" value="HTH-TYPE TRANSCRIPTIONAL REPRESSOR GLAR"/>
    <property type="match status" value="1"/>
</dbReference>
<dbReference type="AlphaFoldDB" id="A0A418V0M7"/>
<evidence type="ECO:0000259" key="5">
    <source>
        <dbReference type="PROSITE" id="PS50949"/>
    </source>
</evidence>
<dbReference type="Pfam" id="PF07729">
    <property type="entry name" value="FCD"/>
    <property type="match status" value="1"/>
</dbReference>
<evidence type="ECO:0000256" key="3">
    <source>
        <dbReference type="ARBA" id="ARBA00023163"/>
    </source>
</evidence>
<feature type="domain" description="HTH gntR-type" evidence="5">
    <location>
        <begin position="33"/>
        <end position="100"/>
    </location>
</feature>
<dbReference type="Gene3D" id="1.10.10.10">
    <property type="entry name" value="Winged helix-like DNA-binding domain superfamily/Winged helix DNA-binding domain"/>
    <property type="match status" value="1"/>
</dbReference>
<keyword evidence="2" id="KW-0238">DNA-binding</keyword>
<proteinExistence type="predicted"/>
<accession>A0A418V0M7</accession>
<dbReference type="CDD" id="cd07377">
    <property type="entry name" value="WHTH_GntR"/>
    <property type="match status" value="1"/>
</dbReference>
<reference evidence="6 7" key="1">
    <citation type="submission" date="2018-09" db="EMBL/GenBank/DDBJ databases">
        <title>Draft genome sequence of Rhodopseudomonas palustris 2.1.18.</title>
        <authorList>
            <person name="Robertson S.L."/>
            <person name="Meyer T.E."/>
            <person name="Kyndt J.A."/>
        </authorList>
    </citation>
    <scope>NUCLEOTIDE SEQUENCE [LARGE SCALE GENOMIC DNA]</scope>
    <source>
        <strain evidence="6 7">2.1.18</strain>
    </source>
</reference>
<dbReference type="InterPro" id="IPR036388">
    <property type="entry name" value="WH-like_DNA-bd_sf"/>
</dbReference>
<evidence type="ECO:0000256" key="4">
    <source>
        <dbReference type="SAM" id="MobiDB-lite"/>
    </source>
</evidence>
<dbReference type="PANTHER" id="PTHR43537">
    <property type="entry name" value="TRANSCRIPTIONAL REGULATOR, GNTR FAMILY"/>
    <property type="match status" value="1"/>
</dbReference>
<dbReference type="GO" id="GO:0003700">
    <property type="term" value="F:DNA-binding transcription factor activity"/>
    <property type="evidence" value="ECO:0007669"/>
    <property type="project" value="InterPro"/>
</dbReference>
<keyword evidence="3" id="KW-0804">Transcription</keyword>
<feature type="region of interest" description="Disordered" evidence="4">
    <location>
        <begin position="245"/>
        <end position="282"/>
    </location>
</feature>
<feature type="compositionally biased region" description="Basic residues" evidence="4">
    <location>
        <begin position="273"/>
        <end position="282"/>
    </location>
</feature>
<dbReference type="InterPro" id="IPR011711">
    <property type="entry name" value="GntR_C"/>
</dbReference>
<dbReference type="Gene3D" id="1.20.120.530">
    <property type="entry name" value="GntR ligand-binding domain-like"/>
    <property type="match status" value="1"/>
</dbReference>
<dbReference type="PROSITE" id="PS50949">
    <property type="entry name" value="HTH_GNTR"/>
    <property type="match status" value="1"/>
</dbReference>
<feature type="compositionally biased region" description="Basic and acidic residues" evidence="4">
    <location>
        <begin position="257"/>
        <end position="268"/>
    </location>
</feature>
<dbReference type="Proteomes" id="UP000285523">
    <property type="component" value="Unassembled WGS sequence"/>
</dbReference>
<evidence type="ECO:0000256" key="2">
    <source>
        <dbReference type="ARBA" id="ARBA00023125"/>
    </source>
</evidence>
<name>A0A418V0M7_RHOPL</name>
<sequence>MPKRAPVGEIDEIMTKSKLPWGPAPRRLIDAPKTLADEAYQRIHDDIIHGEFAPDDKLQPDALRERYNIGLSPVREALSRVALEGLAVAEGQRGFFVAPATREELLDIADLRIQFSVLSLERSIKFGGDEWENAVVTSYYQLNKLENQAHREPKTFHDEWERRNRAFHEALESGCGSPWLLHFCDILYDQLERYRRRFVVYTDIHPTIAEEHKQIKELALARDLRACDVLKQHFQHAASVIGGMMEKGEGRSAPAPLKKDKAAAERAKPQKPAAKRARARVA</sequence>
<evidence type="ECO:0000256" key="1">
    <source>
        <dbReference type="ARBA" id="ARBA00023015"/>
    </source>
</evidence>
<dbReference type="InterPro" id="IPR036390">
    <property type="entry name" value="WH_DNA-bd_sf"/>
</dbReference>
<dbReference type="EMBL" id="QYYD01000024">
    <property type="protein sequence ID" value="RJF69374.1"/>
    <property type="molecule type" value="Genomic_DNA"/>
</dbReference>
<organism evidence="6 7">
    <name type="scientific">Rhodopseudomonas palustris</name>
    <dbReference type="NCBI Taxonomy" id="1076"/>
    <lineage>
        <taxon>Bacteria</taxon>
        <taxon>Pseudomonadati</taxon>
        <taxon>Pseudomonadota</taxon>
        <taxon>Alphaproteobacteria</taxon>
        <taxon>Hyphomicrobiales</taxon>
        <taxon>Nitrobacteraceae</taxon>
        <taxon>Rhodopseudomonas</taxon>
    </lineage>
</organism>
<evidence type="ECO:0000313" key="6">
    <source>
        <dbReference type="EMBL" id="RJF69374.1"/>
    </source>
</evidence>
<dbReference type="SMART" id="SM00345">
    <property type="entry name" value="HTH_GNTR"/>
    <property type="match status" value="1"/>
</dbReference>
<dbReference type="InterPro" id="IPR008920">
    <property type="entry name" value="TF_FadR/GntR_C"/>
</dbReference>
<dbReference type="SUPFAM" id="SSF48008">
    <property type="entry name" value="GntR ligand-binding domain-like"/>
    <property type="match status" value="1"/>
</dbReference>
<gene>
    <name evidence="6" type="ORF">D4Q52_20540</name>
</gene>
<evidence type="ECO:0000313" key="7">
    <source>
        <dbReference type="Proteomes" id="UP000285523"/>
    </source>
</evidence>
<protein>
    <submittedName>
        <fullName evidence="6">GntR family transcriptional regulator</fullName>
    </submittedName>
</protein>
<comment type="caution">
    <text evidence="6">The sequence shown here is derived from an EMBL/GenBank/DDBJ whole genome shotgun (WGS) entry which is preliminary data.</text>
</comment>